<dbReference type="PANTHER" id="PTHR10773:SF19">
    <property type="match status" value="1"/>
</dbReference>
<reference evidence="2" key="1">
    <citation type="submission" date="2014-12" db="EMBL/GenBank/DDBJ databases">
        <title>Insight into the proteome of Arion vulgaris.</title>
        <authorList>
            <person name="Aradska J."/>
            <person name="Bulat T."/>
            <person name="Smidak R."/>
            <person name="Sarate P."/>
            <person name="Gangsoo J."/>
            <person name="Sialana F."/>
            <person name="Bilban M."/>
            <person name="Lubec G."/>
        </authorList>
    </citation>
    <scope>NUCLEOTIDE SEQUENCE</scope>
    <source>
        <tissue evidence="2">Skin</tissue>
    </source>
</reference>
<dbReference type="PANTHER" id="PTHR10773">
    <property type="entry name" value="DNA-DIRECTED RNA POLYMERASES I, II, AND III SUBUNIT RPABC2"/>
    <property type="match status" value="1"/>
</dbReference>
<proteinExistence type="predicted"/>
<feature type="compositionally biased region" description="Basic residues" evidence="1">
    <location>
        <begin position="81"/>
        <end position="91"/>
    </location>
</feature>
<sequence>TPYHATNYHFSSDTHQGVSVIPSPYSNKNSFTNEQDKVSCITKDQDISISCSHDFSNKETDAIMSSIPSNSPNKCKNNLPKGKKEKKLRRKSARNYGNHYPMLSPCCCKKKKCMEIFPENDRQRIHDLFWNMKDYNVRKQWMLLHIKRESCKRRRIDQFESFRKQESRWYFFPDADGQQHEVCKDFFLRTLGYKWDSVIDTIRRTTPKGETSTRPDQRGKKAPAHKLSKVILRSVVQYIQSMQQVSQPLIPICAVRDGQFTKGENVAALQISKGTANVSKDTVIISKETTDIIKSTTNDSKDGQISVPYGLTMKDLYEDYKVKHTGHKIGYESFRRIFRTLSKSDTCTWDDRGIDDDILNPDNSEIVDF</sequence>
<evidence type="ECO:0000313" key="2">
    <source>
        <dbReference type="EMBL" id="CEK79002.1"/>
    </source>
</evidence>
<feature type="non-terminal residue" evidence="2">
    <location>
        <position position="1"/>
    </location>
</feature>
<feature type="region of interest" description="Disordered" evidence="1">
    <location>
        <begin position="63"/>
        <end position="91"/>
    </location>
</feature>
<evidence type="ECO:0000256" key="1">
    <source>
        <dbReference type="SAM" id="MobiDB-lite"/>
    </source>
</evidence>
<dbReference type="AlphaFoldDB" id="A0A0B7AEG4"/>
<dbReference type="EMBL" id="HACG01032137">
    <property type="protein sequence ID" value="CEK79002.1"/>
    <property type="molecule type" value="Transcribed_RNA"/>
</dbReference>
<gene>
    <name evidence="2" type="primary">ORF113077</name>
</gene>
<accession>A0A0B7AEG4</accession>
<organism evidence="2">
    <name type="scientific">Arion vulgaris</name>
    <dbReference type="NCBI Taxonomy" id="1028688"/>
    <lineage>
        <taxon>Eukaryota</taxon>
        <taxon>Metazoa</taxon>
        <taxon>Spiralia</taxon>
        <taxon>Lophotrochozoa</taxon>
        <taxon>Mollusca</taxon>
        <taxon>Gastropoda</taxon>
        <taxon>Heterobranchia</taxon>
        <taxon>Euthyneura</taxon>
        <taxon>Panpulmonata</taxon>
        <taxon>Eupulmonata</taxon>
        <taxon>Stylommatophora</taxon>
        <taxon>Helicina</taxon>
        <taxon>Arionoidea</taxon>
        <taxon>Arionidae</taxon>
        <taxon>Arion</taxon>
    </lineage>
</organism>
<protein>
    <submittedName>
        <fullName evidence="2">Uncharacterized protein</fullName>
    </submittedName>
</protein>
<name>A0A0B7AEG4_9EUPU</name>